<dbReference type="PANTHER" id="PTHR35585:SF1">
    <property type="entry name" value="HHE DOMAIN PROTEIN (AFU_ORTHOLOGUE AFUA_4G00730)"/>
    <property type="match status" value="1"/>
</dbReference>
<organism evidence="4 5">
    <name type="scientific">Microvirga tunisiensis</name>
    <dbReference type="NCBI Taxonomy" id="2108360"/>
    <lineage>
        <taxon>Bacteria</taxon>
        <taxon>Pseudomonadati</taxon>
        <taxon>Pseudomonadota</taxon>
        <taxon>Alphaproteobacteria</taxon>
        <taxon>Hyphomicrobiales</taxon>
        <taxon>Methylobacteriaceae</taxon>
        <taxon>Microvirga</taxon>
    </lineage>
</organism>
<dbReference type="Proteomes" id="UP000403266">
    <property type="component" value="Unassembled WGS sequence"/>
</dbReference>
<feature type="domain" description="Hemerythrin-like" evidence="2">
    <location>
        <begin position="15"/>
        <end position="121"/>
    </location>
</feature>
<dbReference type="PANTHER" id="PTHR35585">
    <property type="entry name" value="HHE DOMAIN PROTEIN (AFU_ORTHOLOGUE AFUA_4G00730)"/>
    <property type="match status" value="1"/>
</dbReference>
<dbReference type="Pfam" id="PF01814">
    <property type="entry name" value="Hemerythrin"/>
    <property type="match status" value="1"/>
</dbReference>
<protein>
    <recommendedName>
        <fullName evidence="6">Hemerythrin domain-containing protein</fullName>
    </recommendedName>
</protein>
<evidence type="ECO:0000313" key="5">
    <source>
        <dbReference type="Proteomes" id="UP000403266"/>
    </source>
</evidence>
<name>A0A5N7MWA7_9HYPH</name>
<proteinExistence type="predicted"/>
<evidence type="ECO:0008006" key="6">
    <source>
        <dbReference type="Google" id="ProtNLM"/>
    </source>
</evidence>
<evidence type="ECO:0000256" key="1">
    <source>
        <dbReference type="SAM" id="Coils"/>
    </source>
</evidence>
<keyword evidence="5" id="KW-1185">Reference proteome</keyword>
<dbReference type="EMBL" id="VOSK01000595">
    <property type="protein sequence ID" value="MPR31241.1"/>
    <property type="molecule type" value="Genomic_DNA"/>
</dbReference>
<dbReference type="AlphaFoldDB" id="A0A5N7MWA7"/>
<dbReference type="OrthoDB" id="8019734at2"/>
<dbReference type="RefSeq" id="WP_152718440.1">
    <property type="nucleotide sequence ID" value="NZ_VOSJ01000636.1"/>
</dbReference>
<sequence length="365" mass="41057">MTTIRQLIQTSPARANELFAKLVDTSETAVKTREKLFADLKEELELLASLEEQHLFPVLRKHKDLKDLVREALSDNKATRKLLTELDHTPKESEEFATRVAELRRVFQQHVRDDKKEFLPAVLKALSDEEAEAVVERIEAEKAEIEEAKRAEAEERRAEVRREREKAEAQQARIEAAERAEAEERRAVARREREEAKRVQQAAETVVNTAWAAPKAAQQTAKSAQVVAQTSVSTVVEVAQRTTDQVTEVFGAARQCTQELTKRATQNLQVVTQSSAILARGIQEASGECLEMVQERVQKNLDGVNALVRCRSLPEFLAVQSSLLRDNLELTLTNSRRIAEFSTRVAETATRTATAEAIRNVDRAA</sequence>
<reference evidence="4 5" key="1">
    <citation type="journal article" date="2019" name="Syst. Appl. Microbiol.">
        <title>Microvirga tunisiensis sp. nov., a root nodule symbiotic bacterium isolated from Lupinus micranthus and L. luteus grown in Northern Tunisia.</title>
        <authorList>
            <person name="Msaddak A."/>
            <person name="Rejili M."/>
            <person name="Duran D."/>
            <person name="Mars M."/>
            <person name="Palacios J.M."/>
            <person name="Ruiz-Argueso T."/>
            <person name="Rey L."/>
            <person name="Imperial J."/>
        </authorList>
    </citation>
    <scope>NUCLEOTIDE SEQUENCE [LARGE SCALE GENOMIC DNA]</scope>
    <source>
        <strain evidence="4 5">Lmie10</strain>
    </source>
</reference>
<dbReference type="InterPro" id="IPR012312">
    <property type="entry name" value="Hemerythrin-like"/>
</dbReference>
<feature type="domain" description="Phasin" evidence="3">
    <location>
        <begin position="259"/>
        <end position="355"/>
    </location>
</feature>
<evidence type="ECO:0000313" key="4">
    <source>
        <dbReference type="EMBL" id="MPR31241.1"/>
    </source>
</evidence>
<feature type="coiled-coil region" evidence="1">
    <location>
        <begin position="126"/>
        <end position="199"/>
    </location>
</feature>
<comment type="caution">
    <text evidence="4">The sequence shown here is derived from an EMBL/GenBank/DDBJ whole genome shotgun (WGS) entry which is preliminary data.</text>
</comment>
<dbReference type="Pfam" id="PF09361">
    <property type="entry name" value="Phasin_2"/>
    <property type="match status" value="1"/>
</dbReference>
<accession>A0A5N7MWA7</accession>
<evidence type="ECO:0000259" key="3">
    <source>
        <dbReference type="Pfam" id="PF09361"/>
    </source>
</evidence>
<gene>
    <name evidence="4" type="ORF">FS320_41755</name>
</gene>
<dbReference type="Gene3D" id="1.20.120.520">
    <property type="entry name" value="nmb1532 protein domain like"/>
    <property type="match status" value="1"/>
</dbReference>
<evidence type="ECO:0000259" key="2">
    <source>
        <dbReference type="Pfam" id="PF01814"/>
    </source>
</evidence>
<dbReference type="InterPro" id="IPR018968">
    <property type="entry name" value="Phasin"/>
</dbReference>
<keyword evidence="1" id="KW-0175">Coiled coil</keyword>